<reference evidence="1" key="1">
    <citation type="submission" date="2020-05" db="EMBL/GenBank/DDBJ databases">
        <title>Mycena genomes resolve the evolution of fungal bioluminescence.</title>
        <authorList>
            <person name="Tsai I.J."/>
        </authorList>
    </citation>
    <scope>NUCLEOTIDE SEQUENCE</scope>
    <source>
        <strain evidence="1">CCC161011</strain>
    </source>
</reference>
<sequence>MAASTWSATDGDTDRYLHIVVGGEGVVHSVSTGTGPAARGGTARRRIGRADLSTRLLRRLLPPARRAHGKTFTGMDWLDGVGGRMGR</sequence>
<evidence type="ECO:0000313" key="2">
    <source>
        <dbReference type="Proteomes" id="UP000620124"/>
    </source>
</evidence>
<protein>
    <submittedName>
        <fullName evidence="1">Uncharacterized protein</fullName>
    </submittedName>
</protein>
<accession>A0A8H6X7F7</accession>
<name>A0A8H6X7F7_9AGAR</name>
<gene>
    <name evidence="1" type="ORF">MVEN_02196600</name>
</gene>
<dbReference type="AlphaFoldDB" id="A0A8H6X7F7"/>
<comment type="caution">
    <text evidence="1">The sequence shown here is derived from an EMBL/GenBank/DDBJ whole genome shotgun (WGS) entry which is preliminary data.</text>
</comment>
<keyword evidence="2" id="KW-1185">Reference proteome</keyword>
<dbReference type="EMBL" id="JACAZI010000024">
    <property type="protein sequence ID" value="KAF7335435.1"/>
    <property type="molecule type" value="Genomic_DNA"/>
</dbReference>
<organism evidence="1 2">
    <name type="scientific">Mycena venus</name>
    <dbReference type="NCBI Taxonomy" id="2733690"/>
    <lineage>
        <taxon>Eukaryota</taxon>
        <taxon>Fungi</taxon>
        <taxon>Dikarya</taxon>
        <taxon>Basidiomycota</taxon>
        <taxon>Agaricomycotina</taxon>
        <taxon>Agaricomycetes</taxon>
        <taxon>Agaricomycetidae</taxon>
        <taxon>Agaricales</taxon>
        <taxon>Marasmiineae</taxon>
        <taxon>Mycenaceae</taxon>
        <taxon>Mycena</taxon>
    </lineage>
</organism>
<evidence type="ECO:0000313" key="1">
    <source>
        <dbReference type="EMBL" id="KAF7335435.1"/>
    </source>
</evidence>
<proteinExistence type="predicted"/>
<dbReference type="Proteomes" id="UP000620124">
    <property type="component" value="Unassembled WGS sequence"/>
</dbReference>